<feature type="compositionally biased region" description="Polar residues" evidence="1">
    <location>
        <begin position="70"/>
        <end position="81"/>
    </location>
</feature>
<dbReference type="OrthoDB" id="10272180at2759"/>
<accession>A0A1Q9D8C5</accession>
<dbReference type="EMBL" id="LSRX01000666">
    <property type="protein sequence ID" value="OLP91420.1"/>
    <property type="molecule type" value="Genomic_DNA"/>
</dbReference>
<evidence type="ECO:0000256" key="1">
    <source>
        <dbReference type="SAM" id="MobiDB-lite"/>
    </source>
</evidence>
<organism evidence="2 3">
    <name type="scientific">Symbiodinium microadriaticum</name>
    <name type="common">Dinoflagellate</name>
    <name type="synonym">Zooxanthella microadriatica</name>
    <dbReference type="NCBI Taxonomy" id="2951"/>
    <lineage>
        <taxon>Eukaryota</taxon>
        <taxon>Sar</taxon>
        <taxon>Alveolata</taxon>
        <taxon>Dinophyceae</taxon>
        <taxon>Suessiales</taxon>
        <taxon>Symbiodiniaceae</taxon>
        <taxon>Symbiodinium</taxon>
    </lineage>
</organism>
<protein>
    <submittedName>
        <fullName evidence="2">Uncharacterized protein</fullName>
    </submittedName>
</protein>
<reference evidence="2 3" key="1">
    <citation type="submission" date="2016-02" db="EMBL/GenBank/DDBJ databases">
        <title>Genome analysis of coral dinoflagellate symbionts highlights evolutionary adaptations to a symbiotic lifestyle.</title>
        <authorList>
            <person name="Aranda M."/>
            <person name="Li Y."/>
            <person name="Liew Y.J."/>
            <person name="Baumgarten S."/>
            <person name="Simakov O."/>
            <person name="Wilson M."/>
            <person name="Piel J."/>
            <person name="Ashoor H."/>
            <person name="Bougouffa S."/>
            <person name="Bajic V.B."/>
            <person name="Ryu T."/>
            <person name="Ravasi T."/>
            <person name="Bayer T."/>
            <person name="Micklem G."/>
            <person name="Kim H."/>
            <person name="Bhak J."/>
            <person name="Lajeunesse T.C."/>
            <person name="Voolstra C.R."/>
        </authorList>
    </citation>
    <scope>NUCLEOTIDE SEQUENCE [LARGE SCALE GENOMIC DNA]</scope>
    <source>
        <strain evidence="2 3">CCMP2467</strain>
    </source>
</reference>
<evidence type="ECO:0000313" key="3">
    <source>
        <dbReference type="Proteomes" id="UP000186817"/>
    </source>
</evidence>
<feature type="region of interest" description="Disordered" evidence="1">
    <location>
        <begin position="187"/>
        <end position="244"/>
    </location>
</feature>
<feature type="compositionally biased region" description="Polar residues" evidence="1">
    <location>
        <begin position="202"/>
        <end position="213"/>
    </location>
</feature>
<proteinExistence type="predicted"/>
<sequence>MQLPSDWADADMSFGTLPVRELPVSCVSPPPRTGQKPASLDEAAVLQGRVRAQRTWTLESKPEQAGFRLKQSTSLAHNQPSRKAIESEELPRQAPPPSPGPDGWRALPGSSILPNYLFAVRNSPPATLRRGRMQLPSDWADADMSFGTLPVRELPVSCVSPPPRTGQKPASLDEAAVLQGRVRAQRTWTLESKPEQAGFRLKQSTSLAHNQPSRKAIESEELPRQAPPPSPGPDGRRALPDEES</sequence>
<dbReference type="AlphaFoldDB" id="A0A1Q9D8C5"/>
<comment type="caution">
    <text evidence="2">The sequence shown here is derived from an EMBL/GenBank/DDBJ whole genome shotgun (WGS) entry which is preliminary data.</text>
</comment>
<feature type="region of interest" description="Disordered" evidence="1">
    <location>
        <begin position="55"/>
        <end position="107"/>
    </location>
</feature>
<feature type="compositionally biased region" description="Basic and acidic residues" evidence="1">
    <location>
        <begin position="234"/>
        <end position="244"/>
    </location>
</feature>
<keyword evidence="3" id="KW-1185">Reference proteome</keyword>
<name>A0A1Q9D8C5_SYMMI</name>
<evidence type="ECO:0000313" key="2">
    <source>
        <dbReference type="EMBL" id="OLP91420.1"/>
    </source>
</evidence>
<gene>
    <name evidence="2" type="ORF">AK812_SmicGene26916</name>
</gene>
<dbReference type="Proteomes" id="UP000186817">
    <property type="component" value="Unassembled WGS sequence"/>
</dbReference>